<dbReference type="GO" id="GO:1990404">
    <property type="term" value="F:NAD+-protein mono-ADP-ribosyltransferase activity"/>
    <property type="evidence" value="ECO:0007669"/>
    <property type="project" value="TreeGrafter"/>
</dbReference>
<evidence type="ECO:0000313" key="10">
    <source>
        <dbReference type="EMBL" id="VVC90164.1"/>
    </source>
</evidence>
<keyword evidence="6" id="KW-0238">DNA-binding</keyword>
<accession>A0A5E4PY95</accession>
<keyword evidence="5" id="KW-0520">NAD</keyword>
<evidence type="ECO:0000256" key="3">
    <source>
        <dbReference type="ARBA" id="ARBA00022679"/>
    </source>
</evidence>
<dbReference type="EC" id="2.4.2.30" evidence="1"/>
<dbReference type="GO" id="GO:0005730">
    <property type="term" value="C:nucleolus"/>
    <property type="evidence" value="ECO:0007669"/>
    <property type="project" value="TreeGrafter"/>
</dbReference>
<dbReference type="InterPro" id="IPR050800">
    <property type="entry name" value="ARTD/PARP"/>
</dbReference>
<sequence length="92" mass="10378">MLDNLLEIEIAYNSEDGLSPIESHYKKLKAEIAPIDKSTDEYEMIAEYVKNTHAATHSNYTLELQEKEKISATSHSKSCPTVVSVSRPPRLQ</sequence>
<dbReference type="SUPFAM" id="SSF56399">
    <property type="entry name" value="ADP-ribosylation"/>
    <property type="match status" value="1"/>
</dbReference>
<name>A0A5E4PY95_9NEOP</name>
<keyword evidence="4" id="KW-0013">ADP-ribosylation</keyword>
<evidence type="ECO:0000256" key="5">
    <source>
        <dbReference type="ARBA" id="ARBA00023027"/>
    </source>
</evidence>
<dbReference type="GO" id="GO:0003950">
    <property type="term" value="F:NAD+ poly-ADP-ribosyltransferase activity"/>
    <property type="evidence" value="ECO:0007669"/>
    <property type="project" value="UniProtKB-EC"/>
</dbReference>
<feature type="compositionally biased region" description="Polar residues" evidence="8">
    <location>
        <begin position="71"/>
        <end position="84"/>
    </location>
</feature>
<organism evidence="10 11">
    <name type="scientific">Leptidea sinapis</name>
    <dbReference type="NCBI Taxonomy" id="189913"/>
    <lineage>
        <taxon>Eukaryota</taxon>
        <taxon>Metazoa</taxon>
        <taxon>Ecdysozoa</taxon>
        <taxon>Arthropoda</taxon>
        <taxon>Hexapoda</taxon>
        <taxon>Insecta</taxon>
        <taxon>Pterygota</taxon>
        <taxon>Neoptera</taxon>
        <taxon>Endopterygota</taxon>
        <taxon>Lepidoptera</taxon>
        <taxon>Glossata</taxon>
        <taxon>Ditrysia</taxon>
        <taxon>Papilionoidea</taxon>
        <taxon>Pieridae</taxon>
        <taxon>Dismorphiinae</taxon>
        <taxon>Leptidea</taxon>
    </lineage>
</organism>
<dbReference type="GO" id="GO:0070212">
    <property type="term" value="P:protein poly-ADP-ribosylation"/>
    <property type="evidence" value="ECO:0007669"/>
    <property type="project" value="TreeGrafter"/>
</dbReference>
<dbReference type="AlphaFoldDB" id="A0A5E4PY95"/>
<keyword evidence="3" id="KW-0808">Transferase</keyword>
<dbReference type="EMBL" id="FZQP02000737">
    <property type="protein sequence ID" value="VVC90164.1"/>
    <property type="molecule type" value="Genomic_DNA"/>
</dbReference>
<gene>
    <name evidence="10" type="ORF">LSINAPIS_LOCUS3141</name>
</gene>
<dbReference type="GO" id="GO:0003677">
    <property type="term" value="F:DNA binding"/>
    <property type="evidence" value="ECO:0007669"/>
    <property type="project" value="UniProtKB-KW"/>
</dbReference>
<comment type="catalytic activity">
    <reaction evidence="7">
        <text>NAD(+) + (ADP-D-ribosyl)n-acceptor = nicotinamide + (ADP-D-ribosyl)n+1-acceptor + H(+).</text>
        <dbReference type="EC" id="2.4.2.30"/>
    </reaction>
</comment>
<evidence type="ECO:0000313" key="11">
    <source>
        <dbReference type="Proteomes" id="UP000324832"/>
    </source>
</evidence>
<dbReference type="PANTHER" id="PTHR10459">
    <property type="entry name" value="DNA LIGASE"/>
    <property type="match status" value="1"/>
</dbReference>
<evidence type="ECO:0000256" key="4">
    <source>
        <dbReference type="ARBA" id="ARBA00022765"/>
    </source>
</evidence>
<feature type="region of interest" description="Disordered" evidence="8">
    <location>
        <begin position="70"/>
        <end position="92"/>
    </location>
</feature>
<evidence type="ECO:0000256" key="1">
    <source>
        <dbReference type="ARBA" id="ARBA00012020"/>
    </source>
</evidence>
<protein>
    <recommendedName>
        <fullName evidence="1">NAD(+) ADP-ribosyltransferase</fullName>
        <ecNumber evidence="1">2.4.2.30</ecNumber>
    </recommendedName>
</protein>
<dbReference type="Proteomes" id="UP000324832">
    <property type="component" value="Unassembled WGS sequence"/>
</dbReference>
<reference evidence="10 11" key="1">
    <citation type="submission" date="2017-07" db="EMBL/GenBank/DDBJ databases">
        <authorList>
            <person name="Talla V."/>
            <person name="Backstrom N."/>
        </authorList>
    </citation>
    <scope>NUCLEOTIDE SEQUENCE [LARGE SCALE GENOMIC DNA]</scope>
</reference>
<dbReference type="InterPro" id="IPR012317">
    <property type="entry name" value="Poly(ADP-ribose)pol_cat_dom"/>
</dbReference>
<proteinExistence type="predicted"/>
<evidence type="ECO:0000259" key="9">
    <source>
        <dbReference type="PROSITE" id="PS51059"/>
    </source>
</evidence>
<evidence type="ECO:0000256" key="8">
    <source>
        <dbReference type="SAM" id="MobiDB-lite"/>
    </source>
</evidence>
<evidence type="ECO:0000256" key="7">
    <source>
        <dbReference type="ARBA" id="ARBA00033987"/>
    </source>
</evidence>
<evidence type="ECO:0000256" key="6">
    <source>
        <dbReference type="ARBA" id="ARBA00023125"/>
    </source>
</evidence>
<keyword evidence="2" id="KW-0328">Glycosyltransferase</keyword>
<feature type="domain" description="PARP catalytic" evidence="9">
    <location>
        <begin position="19"/>
        <end position="92"/>
    </location>
</feature>
<dbReference type="Gene3D" id="3.90.228.10">
    <property type="match status" value="1"/>
</dbReference>
<dbReference type="PANTHER" id="PTHR10459:SF112">
    <property type="entry name" value="POLY [ADP-RIBOSE] POLYMERASE 1"/>
    <property type="match status" value="1"/>
</dbReference>
<evidence type="ECO:0000256" key="2">
    <source>
        <dbReference type="ARBA" id="ARBA00022676"/>
    </source>
</evidence>
<dbReference type="GO" id="GO:0006302">
    <property type="term" value="P:double-strand break repair"/>
    <property type="evidence" value="ECO:0007669"/>
    <property type="project" value="TreeGrafter"/>
</dbReference>
<keyword evidence="11" id="KW-1185">Reference proteome</keyword>
<dbReference type="PROSITE" id="PS51059">
    <property type="entry name" value="PARP_CATALYTIC"/>
    <property type="match status" value="1"/>
</dbReference>